<dbReference type="GO" id="GO:0016705">
    <property type="term" value="F:oxidoreductase activity, acting on paired donors, with incorporation or reduction of molecular oxygen"/>
    <property type="evidence" value="ECO:0007669"/>
    <property type="project" value="InterPro"/>
</dbReference>
<dbReference type="PANTHER" id="PTHR24305">
    <property type="entry name" value="CYTOCHROME P450"/>
    <property type="match status" value="1"/>
</dbReference>
<evidence type="ECO:0000256" key="2">
    <source>
        <dbReference type="ARBA" id="ARBA00010617"/>
    </source>
</evidence>
<dbReference type="InterPro" id="IPR050121">
    <property type="entry name" value="Cytochrome_P450_monoxygenase"/>
</dbReference>
<organism evidence="6 7">
    <name type="scientific">Diatrype stigma</name>
    <dbReference type="NCBI Taxonomy" id="117547"/>
    <lineage>
        <taxon>Eukaryota</taxon>
        <taxon>Fungi</taxon>
        <taxon>Dikarya</taxon>
        <taxon>Ascomycota</taxon>
        <taxon>Pezizomycotina</taxon>
        <taxon>Sordariomycetes</taxon>
        <taxon>Xylariomycetidae</taxon>
        <taxon>Xylariales</taxon>
        <taxon>Diatrypaceae</taxon>
        <taxon>Diatrype</taxon>
    </lineage>
</organism>
<evidence type="ECO:0000313" key="6">
    <source>
        <dbReference type="EMBL" id="KAK7753592.1"/>
    </source>
</evidence>
<comment type="cofactor">
    <cofactor evidence="1">
        <name>heme</name>
        <dbReference type="ChEBI" id="CHEBI:30413"/>
    </cofactor>
</comment>
<evidence type="ECO:0000256" key="4">
    <source>
        <dbReference type="ARBA" id="ARBA00022723"/>
    </source>
</evidence>
<keyword evidence="5" id="KW-0408">Iron</keyword>
<evidence type="ECO:0000313" key="7">
    <source>
        <dbReference type="Proteomes" id="UP001320420"/>
    </source>
</evidence>
<proteinExistence type="inferred from homology"/>
<keyword evidence="4" id="KW-0479">Metal-binding</keyword>
<dbReference type="GO" id="GO:0005506">
    <property type="term" value="F:iron ion binding"/>
    <property type="evidence" value="ECO:0007669"/>
    <property type="project" value="InterPro"/>
</dbReference>
<dbReference type="InterPro" id="IPR036396">
    <property type="entry name" value="Cyt_P450_sf"/>
</dbReference>
<evidence type="ECO:0008006" key="8">
    <source>
        <dbReference type="Google" id="ProtNLM"/>
    </source>
</evidence>
<evidence type="ECO:0000256" key="5">
    <source>
        <dbReference type="ARBA" id="ARBA00023004"/>
    </source>
</evidence>
<keyword evidence="7" id="KW-1185">Reference proteome</keyword>
<accession>A0AAN9UUT2</accession>
<dbReference type="Gene3D" id="1.10.630.10">
    <property type="entry name" value="Cytochrome P450"/>
    <property type="match status" value="1"/>
</dbReference>
<keyword evidence="3" id="KW-0349">Heme</keyword>
<dbReference type="Pfam" id="PF00067">
    <property type="entry name" value="p450"/>
    <property type="match status" value="1"/>
</dbReference>
<evidence type="ECO:0000256" key="3">
    <source>
        <dbReference type="ARBA" id="ARBA00022617"/>
    </source>
</evidence>
<comment type="caution">
    <text evidence="6">The sequence shown here is derived from an EMBL/GenBank/DDBJ whole genome shotgun (WGS) entry which is preliminary data.</text>
</comment>
<dbReference type="InterPro" id="IPR001128">
    <property type="entry name" value="Cyt_P450"/>
</dbReference>
<evidence type="ECO:0000256" key="1">
    <source>
        <dbReference type="ARBA" id="ARBA00001971"/>
    </source>
</evidence>
<dbReference type="PANTHER" id="PTHR24305:SF210">
    <property type="entry name" value="CYTOCHROME P450 MONOOXYGENASE ASQL-RELATED"/>
    <property type="match status" value="1"/>
</dbReference>
<dbReference type="GO" id="GO:0020037">
    <property type="term" value="F:heme binding"/>
    <property type="evidence" value="ECO:0007669"/>
    <property type="project" value="InterPro"/>
</dbReference>
<name>A0AAN9UUT2_9PEZI</name>
<protein>
    <recommendedName>
        <fullName evidence="8">Cytochrome P450</fullName>
    </recommendedName>
</protein>
<dbReference type="SUPFAM" id="SSF48264">
    <property type="entry name" value="Cytochrome P450"/>
    <property type="match status" value="1"/>
</dbReference>
<gene>
    <name evidence="6" type="ORF">SLS62_004450</name>
</gene>
<dbReference type="AlphaFoldDB" id="A0AAN9UUT2"/>
<dbReference type="EMBL" id="JAKJXP020000027">
    <property type="protein sequence ID" value="KAK7753592.1"/>
    <property type="molecule type" value="Genomic_DNA"/>
</dbReference>
<dbReference type="Proteomes" id="UP001320420">
    <property type="component" value="Unassembled WGS sequence"/>
</dbReference>
<sequence>MNAVTKLPYWIAALRGDHVRWMQQLHSEYGSVVRFGPNDLSYTDPQAWKDIYGYQKGRKENPKDKRFYPEPDNAAPALADIPDTARHAIVRRFMAPAFSDRAIKEQETLFQQYAELMVTSIRRFMQDRGYVDMVKMYNLTTFDIMAKLTYGDSFGLLETSEYTPWVELIFKSISFVPLIQLMCHYPILGVLFKKLEPKSVERMRISHHKYCVDLLDKTLAKGPNYGDLWNPTLPRDGKESLLPVPELQTNAQMLMAAGTETSATLLSGLTYLLLRNPRSMRLLTEEIRGVFNSSYSKKMSFDSLARLPYLNACIEEGLRMYPPVPQGFQRSIAKGGNMVLGTWLPEGDGVA</sequence>
<reference evidence="6 7" key="1">
    <citation type="submission" date="2024-02" db="EMBL/GenBank/DDBJ databases">
        <title>De novo assembly and annotation of 12 fungi associated with fruit tree decline syndrome in Ontario, Canada.</title>
        <authorList>
            <person name="Sulman M."/>
            <person name="Ellouze W."/>
            <person name="Ilyukhin E."/>
        </authorList>
    </citation>
    <scope>NUCLEOTIDE SEQUENCE [LARGE SCALE GENOMIC DNA]</scope>
    <source>
        <strain evidence="6 7">M11/M66-122</strain>
    </source>
</reference>
<dbReference type="GO" id="GO:0004497">
    <property type="term" value="F:monooxygenase activity"/>
    <property type="evidence" value="ECO:0007669"/>
    <property type="project" value="InterPro"/>
</dbReference>
<comment type="similarity">
    <text evidence="2">Belongs to the cytochrome P450 family.</text>
</comment>